<feature type="binding site" evidence="18">
    <location>
        <position position="363"/>
    </location>
    <ligand>
        <name>Mg(2+)</name>
        <dbReference type="ChEBI" id="CHEBI:18420"/>
    </ligand>
</feature>
<dbReference type="NCBIfam" id="TIGR01494">
    <property type="entry name" value="ATPase_P-type"/>
    <property type="match status" value="1"/>
</dbReference>
<evidence type="ECO:0000256" key="1">
    <source>
        <dbReference type="ARBA" id="ARBA00001946"/>
    </source>
</evidence>
<keyword evidence="7 17" id="KW-0547">Nucleotide-binding</keyword>
<dbReference type="NCBIfam" id="TIGR01652">
    <property type="entry name" value="ATPase-Plipid"/>
    <property type="match status" value="1"/>
</dbReference>
<feature type="active site" description="4-aspartylphosphate intermediate" evidence="16">
    <location>
        <position position="363"/>
    </location>
</feature>
<feature type="binding site" evidence="17">
    <location>
        <position position="364"/>
    </location>
    <ligand>
        <name>ATP</name>
        <dbReference type="ChEBI" id="CHEBI:30616"/>
    </ligand>
</feature>
<evidence type="ECO:0000313" key="24">
    <source>
        <dbReference type="EMBL" id="RXN15527.1"/>
    </source>
</evidence>
<dbReference type="PANTHER" id="PTHR24092:SF84">
    <property type="entry name" value="PHOSPHOLIPID-TRANSPORTING ATPASE VD"/>
    <property type="match status" value="1"/>
</dbReference>
<evidence type="ECO:0000256" key="15">
    <source>
        <dbReference type="ARBA" id="ARBA00050913"/>
    </source>
</evidence>
<feature type="binding site" evidence="17">
    <location>
        <position position="656"/>
    </location>
    <ligand>
        <name>ATP</name>
        <dbReference type="ChEBI" id="CHEBI:30616"/>
    </ligand>
</feature>
<evidence type="ECO:0000256" key="8">
    <source>
        <dbReference type="ARBA" id="ARBA00022824"/>
    </source>
</evidence>
<feature type="domain" description="P-type ATPase N-terminal" evidence="21">
    <location>
        <begin position="35"/>
        <end position="92"/>
    </location>
</feature>
<dbReference type="Pfam" id="PF13246">
    <property type="entry name" value="Cation_ATPase"/>
    <property type="match status" value="1"/>
</dbReference>
<keyword evidence="6 18" id="KW-0479">Metal-binding</keyword>
<feature type="binding site" evidence="17">
    <location>
        <position position="937"/>
    </location>
    <ligand>
        <name>ATP</name>
        <dbReference type="ChEBI" id="CHEBI:30616"/>
    </ligand>
</feature>
<dbReference type="AlphaFoldDB" id="A0A498LN34"/>
<dbReference type="Proteomes" id="UP000290572">
    <property type="component" value="Unassembled WGS sequence"/>
</dbReference>
<comment type="caution">
    <text evidence="19">Lacks conserved residue(s) required for the propagation of feature annotation.</text>
</comment>
<comment type="catalytic activity">
    <reaction evidence="15">
        <text>a beta-D-glucosyl-(1&lt;-&gt;1')-N-acylsphing-4-enine(out) + ATP + H2O = a beta-D-glucosyl-(1&lt;-&gt;1')-N-acylsphing-4-enine(in) + ADP + phosphate + H(+)</text>
        <dbReference type="Rhea" id="RHEA:66036"/>
        <dbReference type="ChEBI" id="CHEBI:15377"/>
        <dbReference type="ChEBI" id="CHEBI:15378"/>
        <dbReference type="ChEBI" id="CHEBI:22801"/>
        <dbReference type="ChEBI" id="CHEBI:30616"/>
        <dbReference type="ChEBI" id="CHEBI:43474"/>
        <dbReference type="ChEBI" id="CHEBI:456216"/>
    </reaction>
    <physiologicalReaction direction="left-to-right" evidence="15">
        <dbReference type="Rhea" id="RHEA:66037"/>
    </physiologicalReaction>
</comment>
<dbReference type="PANTHER" id="PTHR24092">
    <property type="entry name" value="PROBABLE PHOSPHOLIPID-TRANSPORTING ATPASE"/>
    <property type="match status" value="1"/>
</dbReference>
<evidence type="ECO:0000256" key="12">
    <source>
        <dbReference type="ARBA" id="ARBA00022989"/>
    </source>
</evidence>
<evidence type="ECO:0000256" key="4">
    <source>
        <dbReference type="ARBA" id="ARBA00008109"/>
    </source>
</evidence>
<feature type="transmembrane region" description="Helical" evidence="19">
    <location>
        <begin position="287"/>
        <end position="315"/>
    </location>
</feature>
<evidence type="ECO:0000256" key="17">
    <source>
        <dbReference type="PIRSR" id="PIRSR606539-2"/>
    </source>
</evidence>
<dbReference type="InterPro" id="IPR032630">
    <property type="entry name" value="P_typ_ATPase_c"/>
</dbReference>
<dbReference type="GO" id="GO:0045332">
    <property type="term" value="P:phospholipid translocation"/>
    <property type="evidence" value="ECO:0007669"/>
    <property type="project" value="TreeGrafter"/>
</dbReference>
<dbReference type="STRING" id="84645.A0A498LN34"/>
<evidence type="ECO:0000256" key="5">
    <source>
        <dbReference type="ARBA" id="ARBA00022692"/>
    </source>
</evidence>
<dbReference type="FunFam" id="1.20.1110.10:FF:000006">
    <property type="entry name" value="Phospholipid-transporting ATPase"/>
    <property type="match status" value="1"/>
</dbReference>
<evidence type="ECO:0000256" key="6">
    <source>
        <dbReference type="ARBA" id="ARBA00022723"/>
    </source>
</evidence>
<dbReference type="SUPFAM" id="SSF81660">
    <property type="entry name" value="Metal cation-transporting ATPase, ATP-binding domain N"/>
    <property type="match status" value="1"/>
</dbReference>
<keyword evidence="5 19" id="KW-0812">Transmembrane</keyword>
<feature type="compositionally biased region" description="Basic and acidic residues" evidence="20">
    <location>
        <begin position="622"/>
        <end position="635"/>
    </location>
</feature>
<evidence type="ECO:0000256" key="7">
    <source>
        <dbReference type="ARBA" id="ARBA00022741"/>
    </source>
</evidence>
<dbReference type="PROSITE" id="PS00154">
    <property type="entry name" value="ATPASE_E1_E2"/>
    <property type="match status" value="1"/>
</dbReference>
<feature type="compositionally biased region" description="Low complexity" evidence="20">
    <location>
        <begin position="591"/>
        <end position="609"/>
    </location>
</feature>
<dbReference type="FunFam" id="2.70.150.10:FF:000022">
    <property type="entry name" value="Phospholipid-transporting ATPase"/>
    <property type="match status" value="1"/>
</dbReference>
<dbReference type="GO" id="GO:0140326">
    <property type="term" value="F:ATPase-coupled intramembrane lipid transporter activity"/>
    <property type="evidence" value="ECO:0007669"/>
    <property type="project" value="UniProtKB-EC"/>
</dbReference>
<dbReference type="GO" id="GO:0005524">
    <property type="term" value="F:ATP binding"/>
    <property type="evidence" value="ECO:0007669"/>
    <property type="project" value="UniProtKB-UniRule"/>
</dbReference>
<keyword evidence="11 19" id="KW-1278">Translocase</keyword>
<dbReference type="CDD" id="cd02073">
    <property type="entry name" value="P-type_ATPase_APLT_Dnf-like"/>
    <property type="match status" value="1"/>
</dbReference>
<dbReference type="GO" id="GO:0005886">
    <property type="term" value="C:plasma membrane"/>
    <property type="evidence" value="ECO:0007669"/>
    <property type="project" value="TreeGrafter"/>
</dbReference>
<dbReference type="Gene3D" id="1.20.1110.10">
    <property type="entry name" value="Calcium-transporting ATPase, transmembrane domain"/>
    <property type="match status" value="1"/>
</dbReference>
<dbReference type="FunFam" id="3.40.50.1000:FF:000130">
    <property type="entry name" value="Phospholipid-transporting ATPase"/>
    <property type="match status" value="1"/>
</dbReference>
<feature type="transmembrane region" description="Helical" evidence="19">
    <location>
        <begin position="67"/>
        <end position="85"/>
    </location>
</feature>
<dbReference type="GO" id="GO:0016887">
    <property type="term" value="F:ATP hydrolysis activity"/>
    <property type="evidence" value="ECO:0007669"/>
    <property type="project" value="InterPro"/>
</dbReference>
<feature type="transmembrane region" description="Helical" evidence="19">
    <location>
        <begin position="91"/>
        <end position="109"/>
    </location>
</feature>
<feature type="binding site" evidence="17">
    <location>
        <position position="967"/>
    </location>
    <ligand>
        <name>ATP</name>
        <dbReference type="ChEBI" id="CHEBI:30616"/>
    </ligand>
</feature>
<feature type="binding site" evidence="17">
    <location>
        <position position="841"/>
    </location>
    <ligand>
        <name>ATP</name>
        <dbReference type="ChEBI" id="CHEBI:30616"/>
    </ligand>
</feature>
<dbReference type="EC" id="7.6.2.1" evidence="19"/>
<dbReference type="PRINTS" id="PR00119">
    <property type="entry name" value="CATATPASE"/>
</dbReference>
<reference evidence="23 25" key="1">
    <citation type="submission" date="2018-03" db="EMBL/GenBank/DDBJ databases">
        <title>Draft genome sequence of Rohu Carp (Labeo rohita).</title>
        <authorList>
            <person name="Das P."/>
            <person name="Kushwaha B."/>
            <person name="Joshi C.G."/>
            <person name="Kumar D."/>
            <person name="Nagpure N.S."/>
            <person name="Sahoo L."/>
            <person name="Das S.P."/>
            <person name="Bit A."/>
            <person name="Patnaik S."/>
            <person name="Meher P.K."/>
            <person name="Jayasankar P."/>
            <person name="Koringa P.G."/>
            <person name="Patel N.V."/>
            <person name="Hinsu A.T."/>
            <person name="Kumar R."/>
            <person name="Pandey M."/>
            <person name="Agarwal S."/>
            <person name="Srivastava S."/>
            <person name="Singh M."/>
            <person name="Iquebal M.A."/>
            <person name="Jaiswal S."/>
            <person name="Angadi U.B."/>
            <person name="Kumar N."/>
            <person name="Raza M."/>
            <person name="Shah T.M."/>
            <person name="Rai A."/>
            <person name="Jena J.K."/>
        </authorList>
    </citation>
    <scope>NUCLEOTIDE SEQUENCE [LARGE SCALE GENOMIC DNA]</scope>
    <source>
        <strain evidence="23">DASCIFA01</strain>
        <tissue evidence="23">Testis</tissue>
    </source>
</reference>
<evidence type="ECO:0000256" key="16">
    <source>
        <dbReference type="PIRSR" id="PIRSR606539-1"/>
    </source>
</evidence>
<evidence type="ECO:0000259" key="21">
    <source>
        <dbReference type="Pfam" id="PF16209"/>
    </source>
</evidence>
<comment type="catalytic activity">
    <reaction evidence="14 19">
        <text>ATP + H2O + phospholipidSide 1 = ADP + phosphate + phospholipidSide 2.</text>
        <dbReference type="EC" id="7.6.2.1"/>
    </reaction>
</comment>
<comment type="caution">
    <text evidence="23">The sequence shown here is derived from an EMBL/GenBank/DDBJ whole genome shotgun (WGS) entry which is preliminary data.</text>
</comment>
<evidence type="ECO:0000256" key="14">
    <source>
        <dbReference type="ARBA" id="ARBA00034036"/>
    </source>
</evidence>
<feature type="binding site" evidence="17">
    <location>
        <position position="842"/>
    </location>
    <ligand>
        <name>ATP</name>
        <dbReference type="ChEBI" id="CHEBI:30616"/>
    </ligand>
</feature>
<feature type="binding site" evidence="18">
    <location>
        <position position="963"/>
    </location>
    <ligand>
        <name>Mg(2+)</name>
        <dbReference type="ChEBI" id="CHEBI:18420"/>
    </ligand>
</feature>
<feature type="binding site" evidence="17">
    <location>
        <position position="365"/>
    </location>
    <ligand>
        <name>ATP</name>
        <dbReference type="ChEBI" id="CHEBI:30616"/>
    </ligand>
</feature>
<dbReference type="SUPFAM" id="SSF81665">
    <property type="entry name" value="Calcium ATPase, transmembrane domain M"/>
    <property type="match status" value="1"/>
</dbReference>
<proteinExistence type="inferred from homology"/>
<feature type="binding site" evidence="17">
    <location>
        <position position="840"/>
    </location>
    <ligand>
        <name>ATP</name>
        <dbReference type="ChEBI" id="CHEBI:30616"/>
    </ligand>
</feature>
<dbReference type="InterPro" id="IPR023214">
    <property type="entry name" value="HAD_sf"/>
</dbReference>
<gene>
    <name evidence="24" type="ORF">ROHU_028021</name>
    <name evidence="23" type="ORF">ROHU_032676</name>
</gene>
<name>A0A498LN34_LABRO</name>
<keyword evidence="8" id="KW-0256">Endoplasmic reticulum</keyword>
<dbReference type="InterPro" id="IPR006539">
    <property type="entry name" value="P-type_ATPase_IV"/>
</dbReference>
<evidence type="ECO:0000256" key="11">
    <source>
        <dbReference type="ARBA" id="ARBA00022967"/>
    </source>
</evidence>
<evidence type="ECO:0000313" key="25">
    <source>
        <dbReference type="Proteomes" id="UP000290572"/>
    </source>
</evidence>
<evidence type="ECO:0000256" key="20">
    <source>
        <dbReference type="SAM" id="MobiDB-lite"/>
    </source>
</evidence>
<keyword evidence="13 19" id="KW-0472">Membrane</keyword>
<feature type="binding site" evidence="17">
    <location>
        <position position="943"/>
    </location>
    <ligand>
        <name>ATP</name>
        <dbReference type="ChEBI" id="CHEBI:30616"/>
    </ligand>
</feature>
<dbReference type="InterPro" id="IPR032631">
    <property type="entry name" value="P-type_ATPase_N"/>
</dbReference>
<dbReference type="InterPro" id="IPR001757">
    <property type="entry name" value="P_typ_ATPase"/>
</dbReference>
<feature type="binding site" evidence="17">
    <location>
        <position position="698"/>
    </location>
    <ligand>
        <name>ATP</name>
        <dbReference type="ChEBI" id="CHEBI:30616"/>
    </ligand>
</feature>
<evidence type="ECO:0000256" key="3">
    <source>
        <dbReference type="ARBA" id="ARBA00004586"/>
    </source>
</evidence>
<dbReference type="Pfam" id="PF16212">
    <property type="entry name" value="PhoLip_ATPase_C"/>
    <property type="match status" value="1"/>
</dbReference>
<dbReference type="InterPro" id="IPR036412">
    <property type="entry name" value="HAD-like_sf"/>
</dbReference>
<dbReference type="SUPFAM" id="SSF81653">
    <property type="entry name" value="Calcium ATPase, transduction domain A"/>
    <property type="match status" value="1"/>
</dbReference>
<evidence type="ECO:0000259" key="22">
    <source>
        <dbReference type="Pfam" id="PF16212"/>
    </source>
</evidence>
<comment type="subcellular location">
    <subcellularLocation>
        <location evidence="2">Endomembrane system</location>
        <topology evidence="2">Multi-pass membrane protein</topology>
    </subcellularLocation>
    <subcellularLocation>
        <location evidence="3">Endoplasmic reticulum membrane</location>
    </subcellularLocation>
    <subcellularLocation>
        <location evidence="19">Membrane</location>
        <topology evidence="19">Multi-pass membrane protein</topology>
    </subcellularLocation>
</comment>
<feature type="binding site" evidence="17">
    <location>
        <position position="363"/>
    </location>
    <ligand>
        <name>ATP</name>
        <dbReference type="ChEBI" id="CHEBI:30616"/>
    </ligand>
</feature>
<feature type="binding site" evidence="18">
    <location>
        <position position="967"/>
    </location>
    <ligand>
        <name>Mg(2+)</name>
        <dbReference type="ChEBI" id="CHEBI:18420"/>
    </ligand>
</feature>
<dbReference type="InterPro" id="IPR018303">
    <property type="entry name" value="ATPase_P-typ_P_site"/>
</dbReference>
<dbReference type="InterPro" id="IPR023298">
    <property type="entry name" value="ATPase_P-typ_TM_dom_sf"/>
</dbReference>
<keyword evidence="10 18" id="KW-0460">Magnesium</keyword>
<feature type="transmembrane region" description="Helical" evidence="19">
    <location>
        <begin position="1103"/>
        <end position="1124"/>
    </location>
</feature>
<evidence type="ECO:0000256" key="18">
    <source>
        <dbReference type="PIRSR" id="PIRSR606539-3"/>
    </source>
</evidence>
<keyword evidence="25" id="KW-1185">Reference proteome</keyword>
<evidence type="ECO:0000256" key="2">
    <source>
        <dbReference type="ARBA" id="ARBA00004127"/>
    </source>
</evidence>
<dbReference type="EMBL" id="QBIY01013358">
    <property type="protein sequence ID" value="RXN06775.1"/>
    <property type="molecule type" value="Genomic_DNA"/>
</dbReference>
<evidence type="ECO:0000313" key="23">
    <source>
        <dbReference type="EMBL" id="RXN06775.1"/>
    </source>
</evidence>
<evidence type="ECO:0000256" key="10">
    <source>
        <dbReference type="ARBA" id="ARBA00022842"/>
    </source>
</evidence>
<dbReference type="Gene3D" id="3.40.1110.10">
    <property type="entry name" value="Calcium-transporting ATPase, cytoplasmic domain N"/>
    <property type="match status" value="2"/>
</dbReference>
<keyword evidence="9 17" id="KW-0067">ATP-binding</keyword>
<dbReference type="GO" id="GO:0000287">
    <property type="term" value="F:magnesium ion binding"/>
    <property type="evidence" value="ECO:0007669"/>
    <property type="project" value="UniProtKB-UniRule"/>
</dbReference>
<sequence>MIQQLESDQGGMAKDLTKNRRVVMPSWTEHEEIKELQQSYSRNKVRTTKYTFLSFLPKNLFEQLHRFANVYFVFLGALNFVPIVNAFQPEISVIPIIFVMAITAVKDLWEDQRRRKSDQKINNCSCEVYDRKQKQYVERRWAEVCVGDLVRLCCNEIIPADMVLLHSSDSNGVCHIETANLDGETNLKQRQVVRDLPQQGPEFVPENYSSRIECENPNNDLRRFRGFMEHPGKVRVGLHSENLLLRSCTVRNTETVIGIVVYAGHETKAMQNNSGPRYKRSKLERRLNVDVLWCVVLLLVMCFIAAVLIPISLYVSIEIVKLGQIYFIQNDLDLYNPVLDTGVQCRALNITEDLGQIQHLFSDKTGTLTENRMLFRRCTVAGTEYPHKENAISLEQYEEQGCGDADHSLTLRSRASRKSLSCKSLSCNRSSVSLNTLTAESDTHSVHDTLRRHTPGAFSSTMECAVVPDPDLQVKLNALSSPMRSALRQEAAEISHILDFFIALTVCNTVVVSSPTQPRHMVQMPVVRTPLRSLEEMKAMFQKLSLPRFPLSLNQNTDTPPSLTKKLFTRGRSASYFPNSSPQTPITNLQSPTTPSGTPSNTPSTPVTPALSSGTWTEDMDDIQKAKDNSVRESDSESDDEDEEEELLYEAESPDEAALVQAAKAYGCTLLGRSPEQVLVAFPGTGPLSIPLLHVLPFSSARKRMSVVVRHPLSGEVVVYTKGADNVIMELAEAAEDGFSREIMEQTQKHLDQYAREGLRTLCVAKKVLEEQEYKAWLKRHEYAETSIENREELLLESAERLEKNLTLLGATGIVDRLQEEVPETIEALQEAGIKVWVLTGDKQETAINIAFACKLLRPTDHILMANCDSKEACEARFHELEHEITQVTKKGMKSEDGSFDCVLVIDGRTLDYALEKELQGSFLNLTCCCRSVICCRSTPLQKSQVVRLVRDKLKVMTLAIGDGANDVSMIQVADVGVGISGQEGMQAVMSSDFAISRFKFLRKLILVHGHWCYARLANMILYFFYKNVMYVNLLFWYQFFCGFSGHTMTNSWVLIFFNLLFTSIPPIIYGVLDKDVSGETLLDLPDLYKSGQKSQAYLPSTFWVNIVDAFYQSLVCFFIPYFAYAGSDIGVFSFGSPINSSALLIILLHQLVLCHVILFRVFCNTICPSDLVRAQKMERLSAQDYYMSLQQWKENKAAQRLSSRHIPQNLSVNADVPYLTDCNAEAGAVLS</sequence>
<feature type="compositionally biased region" description="Acidic residues" evidence="20">
    <location>
        <begin position="636"/>
        <end position="653"/>
    </location>
</feature>
<feature type="domain" description="P-type ATPase C-terminal" evidence="22">
    <location>
        <begin position="989"/>
        <end position="1157"/>
    </location>
</feature>
<dbReference type="InterPro" id="IPR008250">
    <property type="entry name" value="ATPase_P-typ_transduc_dom_A_sf"/>
</dbReference>
<dbReference type="SUPFAM" id="SSF56784">
    <property type="entry name" value="HAD-like"/>
    <property type="match status" value="1"/>
</dbReference>
<evidence type="ECO:0000256" key="9">
    <source>
        <dbReference type="ARBA" id="ARBA00022840"/>
    </source>
</evidence>
<evidence type="ECO:0000256" key="13">
    <source>
        <dbReference type="ARBA" id="ARBA00023136"/>
    </source>
</evidence>
<dbReference type="EMBL" id="QBIY01012845">
    <property type="protein sequence ID" value="RXN15527.1"/>
    <property type="molecule type" value="Genomic_DNA"/>
</dbReference>
<dbReference type="GO" id="GO:0005789">
    <property type="term" value="C:endoplasmic reticulum membrane"/>
    <property type="evidence" value="ECO:0007669"/>
    <property type="project" value="UniProtKB-SubCell"/>
</dbReference>
<feature type="binding site" evidence="17">
    <location>
        <position position="760"/>
    </location>
    <ligand>
        <name>ATP</name>
        <dbReference type="ChEBI" id="CHEBI:30616"/>
    </ligand>
</feature>
<feature type="binding site" evidence="17">
    <location>
        <position position="966"/>
    </location>
    <ligand>
        <name>ATP</name>
        <dbReference type="ChEBI" id="CHEBI:30616"/>
    </ligand>
</feature>
<keyword evidence="12 19" id="KW-1133">Transmembrane helix</keyword>
<evidence type="ECO:0000256" key="19">
    <source>
        <dbReference type="RuleBase" id="RU362033"/>
    </source>
</evidence>
<dbReference type="Pfam" id="PF16209">
    <property type="entry name" value="PhoLip_ATPase_N"/>
    <property type="match status" value="1"/>
</dbReference>
<feature type="transmembrane region" description="Helical" evidence="19">
    <location>
        <begin position="1053"/>
        <end position="1073"/>
    </location>
</feature>
<feature type="binding site" evidence="17">
    <location>
        <position position="722"/>
    </location>
    <ligand>
        <name>ATP</name>
        <dbReference type="ChEBI" id="CHEBI:30616"/>
    </ligand>
</feature>
<protein>
    <recommendedName>
        <fullName evidence="19">Phospholipid-transporting ATPase</fullName>
        <ecNumber evidence="19">7.6.2.1</ecNumber>
    </recommendedName>
</protein>
<comment type="similarity">
    <text evidence="4 19">Belongs to the cation transport ATPase (P-type) (TC 3.A.3) family. Type IV subfamily.</text>
</comment>
<feature type="compositionally biased region" description="Polar residues" evidence="20">
    <location>
        <begin position="576"/>
        <end position="590"/>
    </location>
</feature>
<dbReference type="FunFam" id="3.40.1110.10:FF:000009">
    <property type="entry name" value="Phospholipid-transporting ATPase"/>
    <property type="match status" value="1"/>
</dbReference>
<dbReference type="Gene3D" id="3.40.50.1000">
    <property type="entry name" value="HAD superfamily/HAD-like"/>
    <property type="match status" value="2"/>
</dbReference>
<comment type="cofactor">
    <cofactor evidence="1 18">
        <name>Mg(2+)</name>
        <dbReference type="ChEBI" id="CHEBI:18420"/>
    </cofactor>
</comment>
<organism evidence="23 25">
    <name type="scientific">Labeo rohita</name>
    <name type="common">Indian major carp</name>
    <name type="synonym">Cyprinus rohita</name>
    <dbReference type="NCBI Taxonomy" id="84645"/>
    <lineage>
        <taxon>Eukaryota</taxon>
        <taxon>Metazoa</taxon>
        <taxon>Chordata</taxon>
        <taxon>Craniata</taxon>
        <taxon>Vertebrata</taxon>
        <taxon>Euteleostomi</taxon>
        <taxon>Actinopterygii</taxon>
        <taxon>Neopterygii</taxon>
        <taxon>Teleostei</taxon>
        <taxon>Ostariophysi</taxon>
        <taxon>Cypriniformes</taxon>
        <taxon>Cyprinidae</taxon>
        <taxon>Labeoninae</taxon>
        <taxon>Labeonini</taxon>
        <taxon>Labeo</taxon>
    </lineage>
</organism>
<feature type="region of interest" description="Disordered" evidence="20">
    <location>
        <begin position="573"/>
        <end position="653"/>
    </location>
</feature>
<accession>A0A498LN34</accession>
<dbReference type="InterPro" id="IPR023299">
    <property type="entry name" value="ATPase_P-typ_cyto_dom_N"/>
</dbReference>
<dbReference type="Gene3D" id="2.70.150.10">
    <property type="entry name" value="Calcium-transporting ATPase, cytoplasmic transduction domain A"/>
    <property type="match status" value="1"/>
</dbReference>
<feature type="binding site" evidence="18">
    <location>
        <position position="365"/>
    </location>
    <ligand>
        <name>Mg(2+)</name>
        <dbReference type="ChEBI" id="CHEBI:18420"/>
    </ligand>
</feature>